<sequence>MNSEAQSTSAAAPRSFLFPAGVEPIYRDHRAPLLRFVQNTAWPRQIGEAKLDAEGVVQDVFVALAKRWADVREPERWIYKVAANKVRRRAKGEWHRYQELKRRLGPKPSSTDPVFVKALYDEVIDDILQLPTNQRIATYLFHVAGWSGLEIAELLDITANTVYVHVSRGVLKLKTDDVPVNETLPSYTMEIIDAHGVQIGDSNTQANTFALAVDKVSASIWPWLANPRRALWAAVTVLGLSLAAVVAVVVWLGFTVGLLGLLGVVVGGLLVAGLVWGSRRIASRRRRARTPDQRSVDPTQTRQGLTEPRSVLRSEDHPEHWHSRGPGHDRRDAGIASVIGPVTRPVAAEIPQPGIDEPATRLTYEIAEGPNGVCSVTLTHDLADALRTANQVAGRL</sequence>
<dbReference type="InterPro" id="IPR013249">
    <property type="entry name" value="RNA_pol_sigma70_r4_t2"/>
</dbReference>
<dbReference type="Pfam" id="PF08281">
    <property type="entry name" value="Sigma70_r4_2"/>
    <property type="match status" value="1"/>
</dbReference>
<dbReference type="InterPro" id="IPR036388">
    <property type="entry name" value="WH-like_DNA-bd_sf"/>
</dbReference>
<keyword evidence="4" id="KW-0238">DNA-binding</keyword>
<comment type="similarity">
    <text evidence="1">Belongs to the sigma-70 factor family. ECF subfamily.</text>
</comment>
<accession>A0ABW3M7D8</accession>
<evidence type="ECO:0000313" key="9">
    <source>
        <dbReference type="EMBL" id="MFD1045815.1"/>
    </source>
</evidence>
<feature type="domain" description="RNA polymerase sigma factor 70 region 4 type 2" evidence="8">
    <location>
        <begin position="127"/>
        <end position="173"/>
    </location>
</feature>
<evidence type="ECO:0000256" key="1">
    <source>
        <dbReference type="ARBA" id="ARBA00010641"/>
    </source>
</evidence>
<keyword evidence="3" id="KW-0731">Sigma factor</keyword>
<feature type="transmembrane region" description="Helical" evidence="7">
    <location>
        <begin position="258"/>
        <end position="277"/>
    </location>
</feature>
<feature type="transmembrane region" description="Helical" evidence="7">
    <location>
        <begin position="230"/>
        <end position="252"/>
    </location>
</feature>
<keyword evidence="10" id="KW-1185">Reference proteome</keyword>
<dbReference type="InterPro" id="IPR039425">
    <property type="entry name" value="RNA_pol_sigma-70-like"/>
</dbReference>
<name>A0ABW3M7D8_9PSEU</name>
<keyword evidence="5" id="KW-0804">Transcription</keyword>
<evidence type="ECO:0000256" key="6">
    <source>
        <dbReference type="SAM" id="MobiDB-lite"/>
    </source>
</evidence>
<evidence type="ECO:0000256" key="5">
    <source>
        <dbReference type="ARBA" id="ARBA00023163"/>
    </source>
</evidence>
<evidence type="ECO:0000256" key="2">
    <source>
        <dbReference type="ARBA" id="ARBA00023015"/>
    </source>
</evidence>
<keyword evidence="7" id="KW-0472">Membrane</keyword>
<protein>
    <submittedName>
        <fullName evidence="9">RNA polymerase sigma factor</fullName>
    </submittedName>
</protein>
<dbReference type="Gene3D" id="1.10.10.10">
    <property type="entry name" value="Winged helix-like DNA-binding domain superfamily/Winged helix DNA-binding domain"/>
    <property type="match status" value="1"/>
</dbReference>
<reference evidence="10" key="1">
    <citation type="journal article" date="2019" name="Int. J. Syst. Evol. Microbiol.">
        <title>The Global Catalogue of Microorganisms (GCM) 10K type strain sequencing project: providing services to taxonomists for standard genome sequencing and annotation.</title>
        <authorList>
            <consortium name="The Broad Institute Genomics Platform"/>
            <consortium name="The Broad Institute Genome Sequencing Center for Infectious Disease"/>
            <person name="Wu L."/>
            <person name="Ma J."/>
        </authorList>
    </citation>
    <scope>NUCLEOTIDE SEQUENCE [LARGE SCALE GENOMIC DNA]</scope>
    <source>
        <strain evidence="10">JCM 31486</strain>
    </source>
</reference>
<evidence type="ECO:0000256" key="3">
    <source>
        <dbReference type="ARBA" id="ARBA00023082"/>
    </source>
</evidence>
<dbReference type="InterPro" id="IPR013324">
    <property type="entry name" value="RNA_pol_sigma_r3/r4-like"/>
</dbReference>
<dbReference type="PANTHER" id="PTHR43133:SF8">
    <property type="entry name" value="RNA POLYMERASE SIGMA FACTOR HI_1459-RELATED"/>
    <property type="match status" value="1"/>
</dbReference>
<gene>
    <name evidence="9" type="ORF">ACFQ1S_09705</name>
</gene>
<keyword evidence="7" id="KW-0812">Transmembrane</keyword>
<organism evidence="9 10">
    <name type="scientific">Kibdelosporangium lantanae</name>
    <dbReference type="NCBI Taxonomy" id="1497396"/>
    <lineage>
        <taxon>Bacteria</taxon>
        <taxon>Bacillati</taxon>
        <taxon>Actinomycetota</taxon>
        <taxon>Actinomycetes</taxon>
        <taxon>Pseudonocardiales</taxon>
        <taxon>Pseudonocardiaceae</taxon>
        <taxon>Kibdelosporangium</taxon>
    </lineage>
</organism>
<dbReference type="Proteomes" id="UP001597045">
    <property type="component" value="Unassembled WGS sequence"/>
</dbReference>
<feature type="compositionally biased region" description="Basic and acidic residues" evidence="6">
    <location>
        <begin position="310"/>
        <end position="333"/>
    </location>
</feature>
<dbReference type="SUPFAM" id="SSF88659">
    <property type="entry name" value="Sigma3 and sigma4 domains of RNA polymerase sigma factors"/>
    <property type="match status" value="1"/>
</dbReference>
<dbReference type="PANTHER" id="PTHR43133">
    <property type="entry name" value="RNA POLYMERASE ECF-TYPE SIGMA FACTO"/>
    <property type="match status" value="1"/>
</dbReference>
<evidence type="ECO:0000313" key="10">
    <source>
        <dbReference type="Proteomes" id="UP001597045"/>
    </source>
</evidence>
<evidence type="ECO:0000256" key="7">
    <source>
        <dbReference type="SAM" id="Phobius"/>
    </source>
</evidence>
<evidence type="ECO:0000259" key="8">
    <source>
        <dbReference type="Pfam" id="PF08281"/>
    </source>
</evidence>
<keyword evidence="7" id="KW-1133">Transmembrane helix</keyword>
<feature type="region of interest" description="Disordered" evidence="6">
    <location>
        <begin position="286"/>
        <end position="333"/>
    </location>
</feature>
<comment type="caution">
    <text evidence="9">The sequence shown here is derived from an EMBL/GenBank/DDBJ whole genome shotgun (WGS) entry which is preliminary data.</text>
</comment>
<dbReference type="Gene3D" id="1.10.1740.10">
    <property type="match status" value="1"/>
</dbReference>
<keyword evidence="2" id="KW-0805">Transcription regulation</keyword>
<evidence type="ECO:0000256" key="4">
    <source>
        <dbReference type="ARBA" id="ARBA00023125"/>
    </source>
</evidence>
<dbReference type="EMBL" id="JBHTIS010000422">
    <property type="protein sequence ID" value="MFD1045815.1"/>
    <property type="molecule type" value="Genomic_DNA"/>
</dbReference>
<proteinExistence type="inferred from homology"/>